<protein>
    <submittedName>
        <fullName evidence="2">Uncharacterized protein</fullName>
    </submittedName>
</protein>
<name>A0ABS8Y8C2_DATST</name>
<keyword evidence="3" id="KW-1185">Reference proteome</keyword>
<evidence type="ECO:0000313" key="2">
    <source>
        <dbReference type="EMBL" id="MCE5166898.1"/>
    </source>
</evidence>
<evidence type="ECO:0000313" key="3">
    <source>
        <dbReference type="Proteomes" id="UP000823775"/>
    </source>
</evidence>
<gene>
    <name evidence="2" type="ORF">HAX54_029021</name>
</gene>
<dbReference type="Proteomes" id="UP000823775">
    <property type="component" value="Unassembled WGS sequence"/>
</dbReference>
<accession>A0ABS8Y8C2</accession>
<feature type="compositionally biased region" description="Basic and acidic residues" evidence="1">
    <location>
        <begin position="34"/>
        <end position="51"/>
    </location>
</feature>
<reference evidence="2 3" key="1">
    <citation type="journal article" date="2021" name="BMC Genomics">
        <title>Datura genome reveals duplications of psychoactive alkaloid biosynthetic genes and high mutation rate following tissue culture.</title>
        <authorList>
            <person name="Rajewski A."/>
            <person name="Carter-House D."/>
            <person name="Stajich J."/>
            <person name="Litt A."/>
        </authorList>
    </citation>
    <scope>NUCLEOTIDE SEQUENCE [LARGE SCALE GENOMIC DNA]</scope>
    <source>
        <strain evidence="2">AR-01</strain>
    </source>
</reference>
<feature type="region of interest" description="Disordered" evidence="1">
    <location>
        <begin position="26"/>
        <end position="51"/>
    </location>
</feature>
<organism evidence="2 3">
    <name type="scientific">Datura stramonium</name>
    <name type="common">Jimsonweed</name>
    <name type="synonym">Common thornapple</name>
    <dbReference type="NCBI Taxonomy" id="4076"/>
    <lineage>
        <taxon>Eukaryota</taxon>
        <taxon>Viridiplantae</taxon>
        <taxon>Streptophyta</taxon>
        <taxon>Embryophyta</taxon>
        <taxon>Tracheophyta</taxon>
        <taxon>Spermatophyta</taxon>
        <taxon>Magnoliopsida</taxon>
        <taxon>eudicotyledons</taxon>
        <taxon>Gunneridae</taxon>
        <taxon>Pentapetalae</taxon>
        <taxon>asterids</taxon>
        <taxon>lamiids</taxon>
        <taxon>Solanales</taxon>
        <taxon>Solanaceae</taxon>
        <taxon>Solanoideae</taxon>
        <taxon>Datureae</taxon>
        <taxon>Datura</taxon>
    </lineage>
</organism>
<proteinExistence type="predicted"/>
<sequence>DRRKEVGVWVHRDEIQLKYSDYIHAHQGKRKEKRPAEVESRSNPELEESFRKVKEDEERWAELRRKRVEDALQLNAIPIMKESGTKHQKASGSLHSRICRETMKVYGVDVDCSAKAINKFYFGDDDIESTEYLAKLENPDKPLRMDGVINSCRHTIMGY</sequence>
<feature type="non-terminal residue" evidence="2">
    <location>
        <position position="1"/>
    </location>
</feature>
<evidence type="ECO:0000256" key="1">
    <source>
        <dbReference type="SAM" id="MobiDB-lite"/>
    </source>
</evidence>
<dbReference type="EMBL" id="JACEIK010035801">
    <property type="protein sequence ID" value="MCE5166898.1"/>
    <property type="molecule type" value="Genomic_DNA"/>
</dbReference>
<comment type="caution">
    <text evidence="2">The sequence shown here is derived from an EMBL/GenBank/DDBJ whole genome shotgun (WGS) entry which is preliminary data.</text>
</comment>